<keyword evidence="2" id="KW-1185">Reference proteome</keyword>
<evidence type="ECO:0000313" key="2">
    <source>
        <dbReference type="Proteomes" id="UP000297540"/>
    </source>
</evidence>
<dbReference type="AlphaFoldDB" id="A0A4Y8SL17"/>
<sequence length="66" mass="7669">METVLVELTNQKAYKLLKDLEDLNIIKVLKQPASLSSLRDKIQTRMSNEDIDKQLDALRGEWQRAI</sequence>
<evidence type="ECO:0000313" key="1">
    <source>
        <dbReference type="EMBL" id="TFF39227.1"/>
    </source>
</evidence>
<protein>
    <submittedName>
        <fullName evidence="1">Uncharacterized protein</fullName>
    </submittedName>
</protein>
<comment type="caution">
    <text evidence="1">The sequence shown here is derived from an EMBL/GenBank/DDBJ whole genome shotgun (WGS) entry which is preliminary data.</text>
</comment>
<organism evidence="1 2">
    <name type="scientific">Mucilaginibacter psychrotolerans</name>
    <dbReference type="NCBI Taxonomy" id="1524096"/>
    <lineage>
        <taxon>Bacteria</taxon>
        <taxon>Pseudomonadati</taxon>
        <taxon>Bacteroidota</taxon>
        <taxon>Sphingobacteriia</taxon>
        <taxon>Sphingobacteriales</taxon>
        <taxon>Sphingobacteriaceae</taxon>
        <taxon>Mucilaginibacter</taxon>
    </lineage>
</organism>
<name>A0A4Y8SL17_9SPHI</name>
<accession>A0A4Y8SL17</accession>
<dbReference type="EMBL" id="SOZE01000004">
    <property type="protein sequence ID" value="TFF39227.1"/>
    <property type="molecule type" value="Genomic_DNA"/>
</dbReference>
<proteinExistence type="predicted"/>
<dbReference type="OrthoDB" id="773214at2"/>
<dbReference type="RefSeq" id="WP_133227743.1">
    <property type="nucleotide sequence ID" value="NZ_SOZE01000004.1"/>
</dbReference>
<reference evidence="1 2" key="1">
    <citation type="journal article" date="2017" name="Int. J. Syst. Evol. Microbiol.">
        <title>Mucilaginibacterpsychrotolerans sp. nov., isolated from peatlands.</title>
        <authorList>
            <person name="Deng Y."/>
            <person name="Shen L."/>
            <person name="Xu B."/>
            <person name="Liu Y."/>
            <person name="Gu Z."/>
            <person name="Liu H."/>
            <person name="Zhou Y."/>
        </authorList>
    </citation>
    <scope>NUCLEOTIDE SEQUENCE [LARGE SCALE GENOMIC DNA]</scope>
    <source>
        <strain evidence="1 2">NH7-4</strain>
    </source>
</reference>
<dbReference type="Proteomes" id="UP000297540">
    <property type="component" value="Unassembled WGS sequence"/>
</dbReference>
<gene>
    <name evidence="1" type="ORF">E2R66_06295</name>
</gene>